<feature type="transmembrane region" description="Helical" evidence="9">
    <location>
        <begin position="80"/>
        <end position="99"/>
    </location>
</feature>
<dbReference type="InterPro" id="IPR020846">
    <property type="entry name" value="MFS_dom"/>
</dbReference>
<dbReference type="PROSITE" id="PS01023">
    <property type="entry name" value="PTR2_2"/>
    <property type="match status" value="1"/>
</dbReference>
<dbReference type="SUPFAM" id="SSF103473">
    <property type="entry name" value="MFS general substrate transporter"/>
    <property type="match status" value="1"/>
</dbReference>
<comment type="caution">
    <text evidence="11">The sequence shown here is derived from an EMBL/GenBank/DDBJ whole genome shotgun (WGS) entry which is preliminary data.</text>
</comment>
<evidence type="ECO:0000256" key="8">
    <source>
        <dbReference type="RuleBase" id="RU003755"/>
    </source>
</evidence>
<feature type="transmembrane region" description="Helical" evidence="9">
    <location>
        <begin position="428"/>
        <end position="446"/>
    </location>
</feature>
<feature type="domain" description="Major facilitator superfamily (MFS) profile" evidence="10">
    <location>
        <begin position="9"/>
        <end position="451"/>
    </location>
</feature>
<dbReference type="InterPro" id="IPR005279">
    <property type="entry name" value="Dipep/tripep_permease"/>
</dbReference>
<dbReference type="Gene3D" id="1.20.1250.20">
    <property type="entry name" value="MFS general substrate transporter like domains"/>
    <property type="match status" value="2"/>
</dbReference>
<evidence type="ECO:0000259" key="10">
    <source>
        <dbReference type="PROSITE" id="PS50850"/>
    </source>
</evidence>
<dbReference type="AlphaFoldDB" id="A0A918NWR1"/>
<keyword evidence="12" id="KW-1185">Reference proteome</keyword>
<keyword evidence="7 9" id="KW-0472">Membrane</keyword>
<evidence type="ECO:0000256" key="3">
    <source>
        <dbReference type="ARBA" id="ARBA00022475"/>
    </source>
</evidence>
<dbReference type="GO" id="GO:1904680">
    <property type="term" value="F:peptide transmembrane transporter activity"/>
    <property type="evidence" value="ECO:0007669"/>
    <property type="project" value="InterPro"/>
</dbReference>
<proteinExistence type="inferred from homology"/>
<dbReference type="InterPro" id="IPR036259">
    <property type="entry name" value="MFS_trans_sf"/>
</dbReference>
<evidence type="ECO:0000256" key="4">
    <source>
        <dbReference type="ARBA" id="ARBA00022692"/>
    </source>
</evidence>
<dbReference type="RefSeq" id="WP_189530201.1">
    <property type="nucleotide sequence ID" value="NZ_BMYX01000001.1"/>
</dbReference>
<evidence type="ECO:0000256" key="2">
    <source>
        <dbReference type="ARBA" id="ARBA00022448"/>
    </source>
</evidence>
<evidence type="ECO:0000313" key="11">
    <source>
        <dbReference type="EMBL" id="GGY03321.1"/>
    </source>
</evidence>
<evidence type="ECO:0000256" key="1">
    <source>
        <dbReference type="ARBA" id="ARBA00004651"/>
    </source>
</evidence>
<protein>
    <submittedName>
        <fullName evidence="11">Dipeptide/tripeptide permease</fullName>
    </submittedName>
</protein>
<keyword evidence="3" id="KW-1003">Cell membrane</keyword>
<evidence type="ECO:0000313" key="12">
    <source>
        <dbReference type="Proteomes" id="UP000645257"/>
    </source>
</evidence>
<dbReference type="InterPro" id="IPR050171">
    <property type="entry name" value="MFS_Transporters"/>
</dbReference>
<organism evidence="11 12">
    <name type="scientific">Paludibacterium paludis</name>
    <dbReference type="NCBI Taxonomy" id="1225769"/>
    <lineage>
        <taxon>Bacteria</taxon>
        <taxon>Pseudomonadati</taxon>
        <taxon>Pseudomonadota</taxon>
        <taxon>Betaproteobacteria</taxon>
        <taxon>Neisseriales</taxon>
        <taxon>Chromobacteriaceae</taxon>
        <taxon>Paludibacterium</taxon>
    </lineage>
</organism>
<accession>A0A918NWR1</accession>
<dbReference type="GO" id="GO:0005886">
    <property type="term" value="C:plasma membrane"/>
    <property type="evidence" value="ECO:0007669"/>
    <property type="project" value="UniProtKB-SubCell"/>
</dbReference>
<evidence type="ECO:0000256" key="5">
    <source>
        <dbReference type="ARBA" id="ARBA00022856"/>
    </source>
</evidence>
<feature type="transmembrane region" description="Helical" evidence="9">
    <location>
        <begin position="283"/>
        <end position="304"/>
    </location>
</feature>
<dbReference type="PANTHER" id="PTHR23517:SF15">
    <property type="entry name" value="PROTON-DEPENDENT OLIGOPEPTIDE FAMILY TRANSPORT PROTEIN"/>
    <property type="match status" value="1"/>
</dbReference>
<feature type="transmembrane region" description="Helical" evidence="9">
    <location>
        <begin position="238"/>
        <end position="255"/>
    </location>
</feature>
<gene>
    <name evidence="11" type="ORF">GCM10011289_02020</name>
</gene>
<feature type="transmembrane region" description="Helical" evidence="9">
    <location>
        <begin position="145"/>
        <end position="164"/>
    </location>
</feature>
<evidence type="ECO:0000256" key="9">
    <source>
        <dbReference type="SAM" id="Phobius"/>
    </source>
</evidence>
<dbReference type="InterPro" id="IPR000109">
    <property type="entry name" value="POT_fam"/>
</dbReference>
<dbReference type="PANTHER" id="PTHR23517">
    <property type="entry name" value="RESISTANCE PROTEIN MDTM, PUTATIVE-RELATED-RELATED"/>
    <property type="match status" value="1"/>
</dbReference>
<feature type="transmembrane region" description="Helical" evidence="9">
    <location>
        <begin position="316"/>
        <end position="337"/>
    </location>
</feature>
<dbReference type="Proteomes" id="UP000645257">
    <property type="component" value="Unassembled WGS sequence"/>
</dbReference>
<dbReference type="EMBL" id="BMYX01000001">
    <property type="protein sequence ID" value="GGY03321.1"/>
    <property type="molecule type" value="Genomic_DNA"/>
</dbReference>
<keyword evidence="5" id="KW-0653">Protein transport</keyword>
<feature type="transmembrane region" description="Helical" evidence="9">
    <location>
        <begin position="179"/>
        <end position="198"/>
    </location>
</feature>
<reference evidence="11" key="2">
    <citation type="submission" date="2020-09" db="EMBL/GenBank/DDBJ databases">
        <authorList>
            <person name="Sun Q."/>
            <person name="Kim S."/>
        </authorList>
    </citation>
    <scope>NUCLEOTIDE SEQUENCE</scope>
    <source>
        <strain evidence="11">KCTC 32182</strain>
    </source>
</reference>
<name>A0A918NWR1_9NEIS</name>
<dbReference type="GO" id="GO:0006857">
    <property type="term" value="P:oligopeptide transport"/>
    <property type="evidence" value="ECO:0007669"/>
    <property type="project" value="InterPro"/>
</dbReference>
<dbReference type="Pfam" id="PF00854">
    <property type="entry name" value="PTR2"/>
    <property type="match status" value="2"/>
</dbReference>
<keyword evidence="2 8" id="KW-0813">Transport</keyword>
<feature type="transmembrane region" description="Helical" evidence="9">
    <location>
        <begin position="105"/>
        <end position="124"/>
    </location>
</feature>
<feature type="transmembrane region" description="Helical" evidence="9">
    <location>
        <begin position="349"/>
        <end position="374"/>
    </location>
</feature>
<keyword evidence="5" id="KW-0571">Peptide transport</keyword>
<feature type="transmembrane region" description="Helical" evidence="9">
    <location>
        <begin position="50"/>
        <end position="68"/>
    </location>
</feature>
<dbReference type="CDD" id="cd17346">
    <property type="entry name" value="MFS_DtpA_like"/>
    <property type="match status" value="1"/>
</dbReference>
<feature type="transmembrane region" description="Helical" evidence="9">
    <location>
        <begin position="381"/>
        <end position="400"/>
    </location>
</feature>
<dbReference type="InterPro" id="IPR018456">
    <property type="entry name" value="PTR2_symporter_CS"/>
</dbReference>
<evidence type="ECO:0000256" key="6">
    <source>
        <dbReference type="ARBA" id="ARBA00022989"/>
    </source>
</evidence>
<comment type="similarity">
    <text evidence="8">Belongs to the major facilitator superfamily. Proton-dependent oligopeptide transporter (POT/PTR) (TC 2.A.17) family.</text>
</comment>
<comment type="subcellular location">
    <subcellularLocation>
        <location evidence="1">Cell membrane</location>
        <topology evidence="1">Multi-pass membrane protein</topology>
    </subcellularLocation>
    <subcellularLocation>
        <location evidence="8">Membrane</location>
        <topology evidence="8">Multi-pass membrane protein</topology>
    </subcellularLocation>
</comment>
<dbReference type="PROSITE" id="PS50850">
    <property type="entry name" value="MFS"/>
    <property type="match status" value="1"/>
</dbReference>
<dbReference type="NCBIfam" id="TIGR00924">
    <property type="entry name" value="yjdL_sub1_fam"/>
    <property type="match status" value="2"/>
</dbReference>
<sequence length="458" mass="50149">MTNKSHPKGLYLLFVTEMWERFSYYGMRAIFVLFMVKALMMDKVAASEIYGTYTGLVYFAPLIGGYIADRYWGNRRSIMLGGLLMAIGQFMLFFSGSLHGSNVQLATVLMYGGLTGLIVGNGMFKPNISSMVGQLYPAGDKRVDSAFTMFYMGINAGSLLAPLICGTLGDTGNPADFKWGFMAAGLGMLFSLSVFTLLKDKYLLSPEGKPVGLPPVKHTESGHAVKHEPLTRVEMERLAVILIVSAFVIFFWSAFEQAGASLTFFADEQTNRNVMGTTIPASFFQSINPIAIVLFAPVFAWLWTKLGGRGMEPSSPTKMALGLLFLAIGYLVIAFGVDGIPPGAKVSMMWLVSLYMLHSFGELCLSPIGLSLVVKLSPARFTGLMMGIWFLSNAISNKFAGMLSELYPEPGKAAPHFFGYAINNLHDFFMLFVVMAGVASLILFLLSSRLQKMMHGLQ</sequence>
<keyword evidence="6 9" id="KW-1133">Transmembrane helix</keyword>
<evidence type="ECO:0000256" key="7">
    <source>
        <dbReference type="ARBA" id="ARBA00023136"/>
    </source>
</evidence>
<keyword evidence="4 8" id="KW-0812">Transmembrane</keyword>
<reference evidence="11" key="1">
    <citation type="journal article" date="2014" name="Int. J. Syst. Evol. Microbiol.">
        <title>Complete genome sequence of Corynebacterium casei LMG S-19264T (=DSM 44701T), isolated from a smear-ripened cheese.</title>
        <authorList>
            <consortium name="US DOE Joint Genome Institute (JGI-PGF)"/>
            <person name="Walter F."/>
            <person name="Albersmeier A."/>
            <person name="Kalinowski J."/>
            <person name="Ruckert C."/>
        </authorList>
    </citation>
    <scope>NUCLEOTIDE SEQUENCE</scope>
    <source>
        <strain evidence="11">KCTC 32182</strain>
    </source>
</reference>